<dbReference type="PANTHER" id="PTHR18964">
    <property type="entry name" value="ROK (REPRESSOR, ORF, KINASE) FAMILY"/>
    <property type="match status" value="1"/>
</dbReference>
<evidence type="ECO:0000313" key="2">
    <source>
        <dbReference type="EMBL" id="MCL6422232.1"/>
    </source>
</evidence>
<gene>
    <name evidence="2" type="ORF">Bequi_02305</name>
</gene>
<dbReference type="SUPFAM" id="SSF53067">
    <property type="entry name" value="Actin-like ATPase domain"/>
    <property type="match status" value="1"/>
</dbReference>
<proteinExistence type="inferred from homology"/>
<reference evidence="2" key="1">
    <citation type="submission" date="2022-02" db="EMBL/GenBank/DDBJ databases">
        <authorList>
            <person name="Lee M."/>
            <person name="Kim S.-J."/>
            <person name="Jung M.-Y."/>
        </authorList>
    </citation>
    <scope>NUCLEOTIDE SEQUENCE</scope>
    <source>
        <strain evidence="2">JHP9</strain>
    </source>
</reference>
<dbReference type="RefSeq" id="WP_249736386.1">
    <property type="nucleotide sequence ID" value="NZ_JAKNCJ010000001.1"/>
</dbReference>
<evidence type="ECO:0000256" key="1">
    <source>
        <dbReference type="ARBA" id="ARBA00006479"/>
    </source>
</evidence>
<accession>A0ABT0QX16</accession>
<protein>
    <submittedName>
        <fullName evidence="2">ROK family protein</fullName>
    </submittedName>
</protein>
<dbReference type="EMBL" id="JAKNCJ010000001">
    <property type="protein sequence ID" value="MCL6422232.1"/>
    <property type="molecule type" value="Genomic_DNA"/>
</dbReference>
<sequence length="421" mass="42396">MGTTQKSRTAFEPGSARGQGARPRAVLEFAWGAGAFLTADAVSATGLARSAAIAQCTALVEAGWLAQLPNAREAGTAYRAGRPSLRFAFRSDTGLVIGVDAGKDHVGAVLTDLAGAVLASERRDVPAALADPGAPDLAGRRALIEQLIARVQAAGPAPHAPVLATVIGVPAPCDPQGRSPREPNALWELVNPGLIDLLSAPGQVIVDNDANLAALAEGTVGAAQGSASSATLLTGERFGSGLLIDGQVVRGRHGRAGELAVMELVSGVGEAYGLGALARRWLEQDQAAGVVPLASPLARLAQKHADGETVLLAAQEGDPYAGELLSRMAQRLARIVAVLAGLLDVETVVIAGAPAAAIDGVLDQARPLLASLLHAAPPRLVASPLGREGVARGAAVRGIAAVREAALTGASVGELVGASAL</sequence>
<organism evidence="2 3">
    <name type="scientific">Brachybacterium equifaecis</name>
    <dbReference type="NCBI Taxonomy" id="2910770"/>
    <lineage>
        <taxon>Bacteria</taxon>
        <taxon>Bacillati</taxon>
        <taxon>Actinomycetota</taxon>
        <taxon>Actinomycetes</taxon>
        <taxon>Micrococcales</taxon>
        <taxon>Dermabacteraceae</taxon>
        <taxon>Brachybacterium</taxon>
    </lineage>
</organism>
<dbReference type="PANTHER" id="PTHR18964:SF149">
    <property type="entry name" value="BIFUNCTIONAL UDP-N-ACETYLGLUCOSAMINE 2-EPIMERASE_N-ACETYLMANNOSAMINE KINASE"/>
    <property type="match status" value="1"/>
</dbReference>
<evidence type="ECO:0000313" key="3">
    <source>
        <dbReference type="Proteomes" id="UP001203761"/>
    </source>
</evidence>
<name>A0ABT0QX16_9MICO</name>
<comment type="similarity">
    <text evidence="1">Belongs to the ROK (NagC/XylR) family.</text>
</comment>
<dbReference type="InterPro" id="IPR043129">
    <property type="entry name" value="ATPase_NBD"/>
</dbReference>
<dbReference type="Gene3D" id="3.30.420.40">
    <property type="match status" value="2"/>
</dbReference>
<dbReference type="InterPro" id="IPR000600">
    <property type="entry name" value="ROK"/>
</dbReference>
<dbReference type="Proteomes" id="UP001203761">
    <property type="component" value="Unassembled WGS sequence"/>
</dbReference>
<keyword evidence="3" id="KW-1185">Reference proteome</keyword>
<comment type="caution">
    <text evidence="2">The sequence shown here is derived from an EMBL/GenBank/DDBJ whole genome shotgun (WGS) entry which is preliminary data.</text>
</comment>
<dbReference type="Pfam" id="PF00480">
    <property type="entry name" value="ROK"/>
    <property type="match status" value="1"/>
</dbReference>